<evidence type="ECO:0000313" key="9">
    <source>
        <dbReference type="Proteomes" id="UP001431783"/>
    </source>
</evidence>
<evidence type="ECO:0000256" key="2">
    <source>
        <dbReference type="ARBA" id="ARBA00022664"/>
    </source>
</evidence>
<dbReference type="GO" id="GO:0004672">
    <property type="term" value="F:protein kinase activity"/>
    <property type="evidence" value="ECO:0007669"/>
    <property type="project" value="InterPro"/>
</dbReference>
<dbReference type="SUPFAM" id="SSF56112">
    <property type="entry name" value="Protein kinase-like (PK-like)"/>
    <property type="match status" value="1"/>
</dbReference>
<dbReference type="GO" id="GO:0010606">
    <property type="term" value="P:positive regulation of cytoplasmic mRNA processing body assembly"/>
    <property type="evidence" value="ECO:0007669"/>
    <property type="project" value="UniProtKB-UniRule"/>
</dbReference>
<dbReference type="FunFam" id="1.10.287.3700:FF:000001">
    <property type="entry name" value="PAN2-PAN3 deadenylation complex subunit PAN3"/>
    <property type="match status" value="1"/>
</dbReference>
<dbReference type="Pfam" id="PF18101">
    <property type="entry name" value="Pan3_CK"/>
    <property type="match status" value="1"/>
</dbReference>
<evidence type="ECO:0000256" key="3">
    <source>
        <dbReference type="ARBA" id="ARBA00022741"/>
    </source>
</evidence>
<dbReference type="Proteomes" id="UP001431783">
    <property type="component" value="Unassembled WGS sequence"/>
</dbReference>
<feature type="coiled-coil region" evidence="6">
    <location>
        <begin position="509"/>
        <end position="547"/>
    </location>
</feature>
<dbReference type="EMBL" id="JARQZJ010000099">
    <property type="protein sequence ID" value="KAK9886254.1"/>
    <property type="molecule type" value="Genomic_DNA"/>
</dbReference>
<sequence>MRDFYLGDLTNSYKLNSIFNMDHQMFVRYSQSNGVPQESKLANYMNTQVNDISLRQNFSTKLNLGHPTTPKKGLGHSSEFIPKIASTSSSPLYLPYGATDVNHHLSFANTGEDLDHISAHVTPESSSPPHSANTSLEVLDKSGGIPYQENVGGTTYFYHSSDPPISTDTVVNHTITSECNVYPGTPSHIDTIKLKQDTSFFMSEDIRTDIISRNMLTLLLPDPHHFPDLPQDVDGYHELCPLELISNTSVHKGYQTSMYKATHTKTGTHYCLRRIHGFRLQHTKSMMYVDMWKKLVHSNIVQLKEVFTTKAFGDNSLIFVYDFHPGSETLLNKHFSTDQNDYCDPFANDNTTPRPYSHQKNELLRYQANNKLPEPLIWNYIIQLTSALRIIHSTHLACRSLDPTKIIVTSKSRLRLSCLGVMDVICHDPNNMNPLALIQHCQQEDLTALGKLVLALACKSTTAVQRENISIAMDIVSRSYTSDLRNLIVYLLTTHTRRNVTDIMPMIGARFYTQLDNLQNNVEVLENELSKEMENGRLFRLLSKLTTVNERPELNLDVSWSETGDRYMLKLFRDYVFHQVSEDGHPWLDMAHIIQCLNKLDVGSPEKVCLMSRDEQSILVVSYNELKRCLDQSFDEITQSSLIEEVSRTDDKL</sequence>
<gene>
    <name evidence="6" type="primary">PAN3</name>
    <name evidence="8" type="ORF">WA026_015767</name>
</gene>
<dbReference type="InterPro" id="IPR041332">
    <property type="entry name" value="Pan3_CK"/>
</dbReference>
<keyword evidence="1 6" id="KW-0963">Cytoplasm</keyword>
<accession>A0AAW1UZC6</accession>
<feature type="binding site" evidence="6">
    <location>
        <begin position="322"/>
        <end position="329"/>
    </location>
    <ligand>
        <name>ATP</name>
        <dbReference type="ChEBI" id="CHEBI:30616"/>
    </ligand>
</feature>
<dbReference type="Gene3D" id="1.10.287.3700">
    <property type="match status" value="1"/>
</dbReference>
<keyword evidence="3 6" id="KW-0547">Nucleotide-binding</keyword>
<comment type="subunit">
    <text evidence="6">Homodimer. Forms a heterotrimer with a catalytic subunit PAN2 to form the poly(A)-nuclease (PAN) deadenylation complex. Interacts (via PAM-2 motif) with poly(A)-binding protein (via PABC domain), conferring substrate specificity of the enzyme complex.</text>
</comment>
<keyword evidence="4 6" id="KW-0067">ATP-binding</keyword>
<dbReference type="GO" id="GO:0000932">
    <property type="term" value="C:P-body"/>
    <property type="evidence" value="ECO:0007669"/>
    <property type="project" value="UniProtKB-SubCell"/>
</dbReference>
<feature type="region of interest" description="Knob domain" evidence="6">
    <location>
        <begin position="548"/>
        <end position="653"/>
    </location>
</feature>
<dbReference type="PANTHER" id="PTHR12272">
    <property type="entry name" value="DEADENYLATION COMPLEX SUBUNIT PAN3"/>
    <property type="match status" value="1"/>
</dbReference>
<evidence type="ECO:0000256" key="1">
    <source>
        <dbReference type="ARBA" id="ARBA00022490"/>
    </source>
</evidence>
<dbReference type="InterPro" id="IPR030844">
    <property type="entry name" value="PAN3"/>
</dbReference>
<evidence type="ECO:0000259" key="7">
    <source>
        <dbReference type="PROSITE" id="PS50011"/>
    </source>
</evidence>
<comment type="domain">
    <text evidence="6">Contains a pseudokinase domain. The protein kinase domain is predicted to be catalytically inactive because some of the residues important for catalytic activity are substituted and it lacks the equivalent of the binding site for a peptide substrate. However, it has retained an ATP-binding site and ATP-binding is required for mRNA degradation, stimulating the activity of the PAN2 nuclease in vitro. The nucleotide-binding site is juxtaposed to the RNase active site of PAN2 in the complex and may actually bind nucleosides of a poly(A) RNA rather than ATP, feeding the poly(A)-tail to the active site of the deadenylase and thus increasing the efficiency with which this distributive enzyme degrades oligo(A) RNAs.</text>
</comment>
<dbReference type="PROSITE" id="PS50011">
    <property type="entry name" value="PROTEIN_KINASE_DOM"/>
    <property type="match status" value="1"/>
</dbReference>
<name>A0AAW1UZC6_9CUCU</name>
<feature type="binding site" evidence="6">
    <location>
        <position position="273"/>
    </location>
    <ligand>
        <name>ATP</name>
        <dbReference type="ChEBI" id="CHEBI:30616"/>
    </ligand>
</feature>
<dbReference type="GO" id="GO:0008143">
    <property type="term" value="F:poly(A) binding"/>
    <property type="evidence" value="ECO:0007669"/>
    <property type="project" value="TreeGrafter"/>
</dbReference>
<comment type="caution">
    <text evidence="8">The sequence shown here is derived from an EMBL/GenBank/DDBJ whole genome shotgun (WGS) entry which is preliminary data.</text>
</comment>
<dbReference type="AlphaFoldDB" id="A0AAW1UZC6"/>
<dbReference type="GO" id="GO:0000289">
    <property type="term" value="P:nuclear-transcribed mRNA poly(A) tail shortening"/>
    <property type="evidence" value="ECO:0007669"/>
    <property type="project" value="UniProtKB-UniRule"/>
</dbReference>
<proteinExistence type="inferred from homology"/>
<dbReference type="GO" id="GO:0006397">
    <property type="term" value="P:mRNA processing"/>
    <property type="evidence" value="ECO:0007669"/>
    <property type="project" value="UniProtKB-KW"/>
</dbReference>
<comment type="domain">
    <text evidence="6">The N-terminal zinc finger binds to poly(A) RNA.</text>
</comment>
<keyword evidence="5 6" id="KW-0175">Coiled coil</keyword>
<evidence type="ECO:0000256" key="6">
    <source>
        <dbReference type="HAMAP-Rule" id="MF_03181"/>
    </source>
</evidence>
<dbReference type="GO" id="GO:0031251">
    <property type="term" value="C:PAN complex"/>
    <property type="evidence" value="ECO:0007669"/>
    <property type="project" value="UniProtKB-UniRule"/>
</dbReference>
<dbReference type="Gene3D" id="1.10.510.10">
    <property type="entry name" value="Transferase(Phosphotransferase) domain 1"/>
    <property type="match status" value="1"/>
</dbReference>
<evidence type="ECO:0000313" key="8">
    <source>
        <dbReference type="EMBL" id="KAK9886254.1"/>
    </source>
</evidence>
<comment type="similarity">
    <text evidence="6">Belongs to the protein kinase superfamily. PAN3 family.</text>
</comment>
<dbReference type="GO" id="GO:0005524">
    <property type="term" value="F:ATP binding"/>
    <property type="evidence" value="ECO:0007669"/>
    <property type="project" value="UniProtKB-UniRule"/>
</dbReference>
<dbReference type="InterPro" id="IPR011009">
    <property type="entry name" value="Kinase-like_dom_sf"/>
</dbReference>
<dbReference type="HAMAP" id="MF_03181">
    <property type="entry name" value="PAN3"/>
    <property type="match status" value="1"/>
</dbReference>
<comment type="caution">
    <text evidence="6">Lacks conserved residue(s) required for the propagation of feature annotation.</text>
</comment>
<evidence type="ECO:0000256" key="4">
    <source>
        <dbReference type="ARBA" id="ARBA00022840"/>
    </source>
</evidence>
<keyword evidence="9" id="KW-1185">Reference proteome</keyword>
<feature type="binding site" evidence="6">
    <location>
        <begin position="404"/>
        <end position="405"/>
    </location>
    <ligand>
        <name>ATP</name>
        <dbReference type="ChEBI" id="CHEBI:30616"/>
    </ligand>
</feature>
<evidence type="ECO:0000256" key="5">
    <source>
        <dbReference type="ARBA" id="ARBA00023054"/>
    </source>
</evidence>
<protein>
    <recommendedName>
        <fullName evidence="6">PAN2-PAN3 deadenylation complex subunit PAN3</fullName>
    </recommendedName>
    <alternativeName>
        <fullName evidence="6">PAB1P-dependent poly(A)-specific ribonuclease</fullName>
    </alternativeName>
    <alternativeName>
        <fullName evidence="6">Poly(A)-nuclease deadenylation complex subunit 3</fullName>
        <shortName evidence="6">PAN deadenylation complex subunit 3</shortName>
    </alternativeName>
</protein>
<comment type="subcellular location">
    <subcellularLocation>
        <location evidence="6">Cytoplasm</location>
        <location evidence="6">P-body</location>
    </subcellularLocation>
</comment>
<comment type="domain">
    <text evidence="6">The pseudokinase domain, the coiled-coil (CC), and C-terminal knob domain (CK) form a structural unit (PKC) that forms an extensive high-affinity interaction surface for PAN2.</text>
</comment>
<reference evidence="8 9" key="1">
    <citation type="submission" date="2023-03" db="EMBL/GenBank/DDBJ databases">
        <title>Genome insight into feeding habits of ladybird beetles.</title>
        <authorList>
            <person name="Li H.-S."/>
            <person name="Huang Y.-H."/>
            <person name="Pang H."/>
        </authorList>
    </citation>
    <scope>NUCLEOTIDE SEQUENCE [LARGE SCALE GENOMIC DNA]</scope>
    <source>
        <strain evidence="8">SYSU_2023b</strain>
        <tissue evidence="8">Whole body</tissue>
    </source>
</reference>
<dbReference type="FunFam" id="1.10.510.10:FF:000451">
    <property type="entry name" value="PAN2-PAN3 deadenylation complex subunit PAN3"/>
    <property type="match status" value="1"/>
</dbReference>
<dbReference type="PANTHER" id="PTHR12272:SF11">
    <property type="entry name" value="PAN2-PAN3 DEADENYLATION COMPLEX SUBUNIT PAN3"/>
    <property type="match status" value="1"/>
</dbReference>
<dbReference type="Gene3D" id="1.20.5.5160">
    <property type="match status" value="1"/>
</dbReference>
<keyword evidence="2 6" id="KW-0507">mRNA processing</keyword>
<dbReference type="InterPro" id="IPR000719">
    <property type="entry name" value="Prot_kinase_dom"/>
</dbReference>
<comment type="function">
    <text evidence="6">Regulatory subunit of the poly(A)-nuclease (PAN) deadenylation complex, one of two cytoplasmic mRNA deadenylases involved in general and miRNA-mediated mRNA turnover. PAN specifically shortens poly(A) tails of RNA and the activity is stimulated by poly(A)-binding protein (PABP). PAN deadenylation is followed by rapid degradation of the shortened mRNA tails by the CCR4-NOT complex. Deadenylated mRNAs are then degraded by two alternative mechanisms, namely exosome-mediated 3'-5' exonucleolytic degradation, or deadenlyation-dependent mRNA decaping and subsequent 5'-3' exonucleolytic degradation by XRN1. PAN3 acts as a positive regulator for PAN activity, recruiting the catalytic subunit PAN2 to mRNA via its interaction with RNA and PABP, and to miRNA targets via its interaction with GW182 family proteins.</text>
</comment>
<feature type="domain" description="Protein kinase" evidence="7">
    <location>
        <begin position="244"/>
        <end position="588"/>
    </location>
</feature>
<organism evidence="8 9">
    <name type="scientific">Henosepilachna vigintioctopunctata</name>
    <dbReference type="NCBI Taxonomy" id="420089"/>
    <lineage>
        <taxon>Eukaryota</taxon>
        <taxon>Metazoa</taxon>
        <taxon>Ecdysozoa</taxon>
        <taxon>Arthropoda</taxon>
        <taxon>Hexapoda</taxon>
        <taxon>Insecta</taxon>
        <taxon>Pterygota</taxon>
        <taxon>Neoptera</taxon>
        <taxon>Endopterygota</taxon>
        <taxon>Coleoptera</taxon>
        <taxon>Polyphaga</taxon>
        <taxon>Cucujiformia</taxon>
        <taxon>Coccinelloidea</taxon>
        <taxon>Coccinellidae</taxon>
        <taxon>Epilachninae</taxon>
        <taxon>Epilachnini</taxon>
        <taxon>Henosepilachna</taxon>
    </lineage>
</organism>